<reference evidence="1 2" key="1">
    <citation type="journal article" date="2009" name="PLoS Genet.">
        <title>Genomic analysis of the basal lineage fungus Rhizopus oryzae reveals a whole-genome duplication.</title>
        <authorList>
            <person name="Ma L.-J."/>
            <person name="Ibrahim A.S."/>
            <person name="Skory C."/>
            <person name="Grabherr M.G."/>
            <person name="Burger G."/>
            <person name="Butler M."/>
            <person name="Elias M."/>
            <person name="Idnurm A."/>
            <person name="Lang B.F."/>
            <person name="Sone T."/>
            <person name="Abe A."/>
            <person name="Calvo S.E."/>
            <person name="Corrochano L.M."/>
            <person name="Engels R."/>
            <person name="Fu J."/>
            <person name="Hansberg W."/>
            <person name="Kim J.-M."/>
            <person name="Kodira C.D."/>
            <person name="Koehrsen M.J."/>
            <person name="Liu B."/>
            <person name="Miranda-Saavedra D."/>
            <person name="O'Leary S."/>
            <person name="Ortiz-Castellanos L."/>
            <person name="Poulter R."/>
            <person name="Rodriguez-Romero J."/>
            <person name="Ruiz-Herrera J."/>
            <person name="Shen Y.-Q."/>
            <person name="Zeng Q."/>
            <person name="Galagan J."/>
            <person name="Birren B.W."/>
            <person name="Cuomo C.A."/>
            <person name="Wickes B.L."/>
        </authorList>
    </citation>
    <scope>NUCLEOTIDE SEQUENCE [LARGE SCALE GENOMIC DNA]</scope>
    <source>
        <strain evidence="2">RA 99-880 / ATCC MYA-4621 / FGSC 9543 / NRRL 43880</strain>
    </source>
</reference>
<name>I1CHQ2_RHIO9</name>
<proteinExistence type="predicted"/>
<evidence type="ECO:0000313" key="2">
    <source>
        <dbReference type="Proteomes" id="UP000009138"/>
    </source>
</evidence>
<dbReference type="EMBL" id="CH476742">
    <property type="protein sequence ID" value="EIE87982.1"/>
    <property type="molecule type" value="Genomic_DNA"/>
</dbReference>
<sequence>MRYRRNHSKCVILDNQPQIIEYAIYDQVLPHVYDEYPIFYWGKPIRILQAPMLSILCSNSSATNGIWHSYQLLQSHSAENFRGGTRQISKARTSDYYPAVDKQSLSTLSCGYQCLMNKEINVYDGALVGCQMGLSNPALDIPTTTCQDVTSSAA</sequence>
<dbReference type="GeneID" id="93619658"/>
<organism evidence="1 2">
    <name type="scientific">Rhizopus delemar (strain RA 99-880 / ATCC MYA-4621 / FGSC 9543 / NRRL 43880)</name>
    <name type="common">Mucormycosis agent</name>
    <name type="synonym">Rhizopus arrhizus var. delemar</name>
    <dbReference type="NCBI Taxonomy" id="246409"/>
    <lineage>
        <taxon>Eukaryota</taxon>
        <taxon>Fungi</taxon>
        <taxon>Fungi incertae sedis</taxon>
        <taxon>Mucoromycota</taxon>
        <taxon>Mucoromycotina</taxon>
        <taxon>Mucoromycetes</taxon>
        <taxon>Mucorales</taxon>
        <taxon>Mucorineae</taxon>
        <taxon>Rhizopodaceae</taxon>
        <taxon>Rhizopus</taxon>
    </lineage>
</organism>
<dbReference type="InParanoid" id="I1CHQ2"/>
<dbReference type="AlphaFoldDB" id="I1CHQ2"/>
<keyword evidence="2" id="KW-1185">Reference proteome</keyword>
<dbReference type="RefSeq" id="XP_067523378.1">
    <property type="nucleotide sequence ID" value="XM_067667277.1"/>
</dbReference>
<gene>
    <name evidence="1" type="ORF">RO3G_12693</name>
</gene>
<protein>
    <submittedName>
        <fullName evidence="1">Uncharacterized protein</fullName>
    </submittedName>
</protein>
<accession>I1CHQ2</accession>
<dbReference type="VEuPathDB" id="FungiDB:RO3G_12693"/>
<dbReference type="Proteomes" id="UP000009138">
    <property type="component" value="Unassembled WGS sequence"/>
</dbReference>
<evidence type="ECO:0000313" key="1">
    <source>
        <dbReference type="EMBL" id="EIE87982.1"/>
    </source>
</evidence>